<reference evidence="1 2" key="1">
    <citation type="submission" date="2018-11" db="EMBL/GenBank/DDBJ databases">
        <title>Complete genome sequence of Paenibacillus baekrokdamisoli strain KCTC 33723.</title>
        <authorList>
            <person name="Kang S.W."/>
            <person name="Lee K.C."/>
            <person name="Kim K.K."/>
            <person name="Kim J.S."/>
            <person name="Kim D.S."/>
            <person name="Ko S.H."/>
            <person name="Yang S.H."/>
            <person name="Lee J.S."/>
        </authorList>
    </citation>
    <scope>NUCLEOTIDE SEQUENCE [LARGE SCALE GENOMIC DNA]</scope>
    <source>
        <strain evidence="1 2">KCTC 33723</strain>
    </source>
</reference>
<protein>
    <submittedName>
        <fullName evidence="1">Uncharacterized protein</fullName>
    </submittedName>
</protein>
<dbReference type="Proteomes" id="UP000275368">
    <property type="component" value="Chromosome"/>
</dbReference>
<dbReference type="EMBL" id="AP019308">
    <property type="protein sequence ID" value="BBH23024.1"/>
    <property type="molecule type" value="Genomic_DNA"/>
</dbReference>
<proteinExistence type="predicted"/>
<dbReference type="AlphaFoldDB" id="A0A3G9JJ76"/>
<evidence type="ECO:0000313" key="2">
    <source>
        <dbReference type="Proteomes" id="UP000275368"/>
    </source>
</evidence>
<name>A0A3G9JJ76_9BACL</name>
<evidence type="ECO:0000313" key="1">
    <source>
        <dbReference type="EMBL" id="BBH23024.1"/>
    </source>
</evidence>
<accession>A0A3G9JJ76</accession>
<gene>
    <name evidence="1" type="ORF">Back11_43690</name>
</gene>
<keyword evidence="2" id="KW-1185">Reference proteome</keyword>
<dbReference type="OrthoDB" id="26424at2"/>
<dbReference type="RefSeq" id="WP_125662037.1">
    <property type="nucleotide sequence ID" value="NZ_AP019308.1"/>
</dbReference>
<organism evidence="1 2">
    <name type="scientific">Paenibacillus baekrokdamisoli</name>
    <dbReference type="NCBI Taxonomy" id="1712516"/>
    <lineage>
        <taxon>Bacteria</taxon>
        <taxon>Bacillati</taxon>
        <taxon>Bacillota</taxon>
        <taxon>Bacilli</taxon>
        <taxon>Bacillales</taxon>
        <taxon>Paenibacillaceae</taxon>
        <taxon>Paenibacillus</taxon>
    </lineage>
</organism>
<dbReference type="KEGG" id="pbk:Back11_43690"/>
<sequence length="466" mass="54237">MKQPTGSKKSLKQLLEAEDKESLINILLSLAADSDVVEQRVKLHVSKVGGTDELEECRKLIRSTIDAHADHHGFVNWRSVGGAVGGAKMVAEKACEATDDAEWVRAVEINLCVLEEMIDFLQEVDDSSGTVGCIIEQSLESIDEIILQSDRISQEDRDILFQLLLDESKQSRYDEWSDWQLALLEAASRLAVTVDLRRIWEHHASTMVSEQTKDTWGSNYFAERVAVMRYHLIQSYEEDDKVHDYLKNHLHFSNFRELAIQDAFQNGRNDEVIRLAEEGEVQDHAKGLPGLVKQWKKHRYEAYCHSGHLEMQRKLGIELVMDSEFSYYQSVKETYPPVEWKAVYQDMLQNLEKDKWPKDVYTRILVEEQEYSQLLVYVKKQPSRIEQFHSHLYQQFPMEVKELFFIHIEAEADGSTTRKHYENVCRIIRRLQQVGGKEEALQITRLLLAKYPKKPAFRDELMKLNY</sequence>